<dbReference type="WBParaSite" id="Pan_g11053.t1">
    <property type="protein sequence ID" value="Pan_g11053.t1"/>
    <property type="gene ID" value="Pan_g11053"/>
</dbReference>
<dbReference type="AlphaFoldDB" id="A0A7E4UP12"/>
<organism evidence="1 2">
    <name type="scientific">Panagrellus redivivus</name>
    <name type="common">Microworm</name>
    <dbReference type="NCBI Taxonomy" id="6233"/>
    <lineage>
        <taxon>Eukaryota</taxon>
        <taxon>Metazoa</taxon>
        <taxon>Ecdysozoa</taxon>
        <taxon>Nematoda</taxon>
        <taxon>Chromadorea</taxon>
        <taxon>Rhabditida</taxon>
        <taxon>Tylenchina</taxon>
        <taxon>Panagrolaimomorpha</taxon>
        <taxon>Panagrolaimoidea</taxon>
        <taxon>Panagrolaimidae</taxon>
        <taxon>Panagrellus</taxon>
    </lineage>
</organism>
<evidence type="ECO:0000313" key="2">
    <source>
        <dbReference type="WBParaSite" id="Pan_g11053.t1"/>
    </source>
</evidence>
<protein>
    <submittedName>
        <fullName evidence="2">ANF_receptor domain-containing protein</fullName>
    </submittedName>
</protein>
<dbReference type="Proteomes" id="UP000492821">
    <property type="component" value="Unassembled WGS sequence"/>
</dbReference>
<reference evidence="2" key="2">
    <citation type="submission" date="2020-10" db="UniProtKB">
        <authorList>
            <consortium name="WormBaseParasite"/>
        </authorList>
    </citation>
    <scope>IDENTIFICATION</scope>
</reference>
<accession>A0A7E4UP12</accession>
<proteinExistence type="predicted"/>
<name>A0A7E4UP12_PANRE</name>
<sequence>MGPHAVLVITEIMNVVQARGWTVDVLYTSSLASFSPSHCNIIASLMPFFTDSELGRLCFVDYTNCTLIVITSCKDASTILPHLTCYGIPIVSLSVPFTYLTLLLPITYQTHMLIIIADGSMLWAVKTQCLPSICSRMTSERRRHGPISTSVVIVAIDSQWQCRQLLTVYNIANGTGIARLIRMPPWQQSVDLTIPIAVKHA</sequence>
<evidence type="ECO:0000313" key="1">
    <source>
        <dbReference type="Proteomes" id="UP000492821"/>
    </source>
</evidence>
<keyword evidence="1" id="KW-1185">Reference proteome</keyword>
<reference evidence="1" key="1">
    <citation type="journal article" date="2013" name="Genetics">
        <title>The draft genome and transcriptome of Panagrellus redivivus are shaped by the harsh demands of a free-living lifestyle.</title>
        <authorList>
            <person name="Srinivasan J."/>
            <person name="Dillman A.R."/>
            <person name="Macchietto M.G."/>
            <person name="Heikkinen L."/>
            <person name="Lakso M."/>
            <person name="Fracchia K.M."/>
            <person name="Antoshechkin I."/>
            <person name="Mortazavi A."/>
            <person name="Wong G."/>
            <person name="Sternberg P.W."/>
        </authorList>
    </citation>
    <scope>NUCLEOTIDE SEQUENCE [LARGE SCALE GENOMIC DNA]</scope>
    <source>
        <strain evidence="1">MT8872</strain>
    </source>
</reference>